<dbReference type="InterPro" id="IPR020607">
    <property type="entry name" value="Primase_DnaG_arc"/>
</dbReference>
<comment type="subunit">
    <text evidence="9">Forms a ternary complex with MCM helicase and DNA.</text>
</comment>
<comment type="caution">
    <text evidence="12">The sequence shown here is derived from an EMBL/GenBank/DDBJ whole genome shotgun (WGS) entry which is preliminary data.</text>
</comment>
<dbReference type="Pfam" id="PF13662">
    <property type="entry name" value="Toprim_4"/>
    <property type="match status" value="1"/>
</dbReference>
<keyword evidence="13" id="KW-1185">Reference proteome</keyword>
<dbReference type="PROSITE" id="PS50880">
    <property type="entry name" value="TOPRIM"/>
    <property type="match status" value="1"/>
</dbReference>
<reference evidence="12 13" key="1">
    <citation type="journal article" date="2014" name="PLoS Genet.">
        <title>Phylogenetically driven sequencing of extremely halophilic archaea reveals strategies for static and dynamic osmo-response.</title>
        <authorList>
            <person name="Becker E.A."/>
            <person name="Seitzer P.M."/>
            <person name="Tritt A."/>
            <person name="Larsen D."/>
            <person name="Krusor M."/>
            <person name="Yao A.I."/>
            <person name="Wu D."/>
            <person name="Madern D."/>
            <person name="Eisen J.A."/>
            <person name="Darling A.E."/>
            <person name="Facciotti M.T."/>
        </authorList>
    </citation>
    <scope>NUCLEOTIDE SEQUENCE [LARGE SCALE GENOMIC DNA]</scope>
    <source>
        <strain evidence="12 13">DSM 12278</strain>
    </source>
</reference>
<evidence type="ECO:0000256" key="1">
    <source>
        <dbReference type="ARBA" id="ARBA00022478"/>
    </source>
</evidence>
<comment type="catalytic activity">
    <reaction evidence="9">
        <text>ssDNA + n NTP = ssDNA/pppN(pN)n-1 hybrid + (n-1) diphosphate.</text>
        <dbReference type="EC" id="2.7.7.101"/>
    </reaction>
</comment>
<dbReference type="STRING" id="29540.C481_05235"/>
<dbReference type="GO" id="GO:1990077">
    <property type="term" value="C:primosome complex"/>
    <property type="evidence" value="ECO:0007669"/>
    <property type="project" value="UniProtKB-KW"/>
</dbReference>
<dbReference type="Proteomes" id="UP000011554">
    <property type="component" value="Unassembled WGS sequence"/>
</dbReference>
<dbReference type="Gene3D" id="3.40.1360.10">
    <property type="match status" value="1"/>
</dbReference>
<evidence type="ECO:0000313" key="12">
    <source>
        <dbReference type="EMBL" id="ELZ03372.1"/>
    </source>
</evidence>
<dbReference type="SMART" id="SM00493">
    <property type="entry name" value="TOPRIM"/>
    <property type="match status" value="1"/>
</dbReference>
<comment type="similarity">
    <text evidence="9">Belongs to the archaeal DnaG primase family.</text>
</comment>
<dbReference type="RefSeq" id="WP_006108053.1">
    <property type="nucleotide sequence ID" value="NZ_AOIO01000017.1"/>
</dbReference>
<dbReference type="AlphaFoldDB" id="M0AYG8"/>
<dbReference type="InterPro" id="IPR006171">
    <property type="entry name" value="TOPRIM_dom"/>
</dbReference>
<dbReference type="EMBL" id="AOIO01000017">
    <property type="protein sequence ID" value="ELZ03372.1"/>
    <property type="molecule type" value="Genomic_DNA"/>
</dbReference>
<comment type="function">
    <text evidence="9">RNA polymerase that catalyzes the synthesis of short RNA molecules used as primers for DNA polymerase during DNA replication.</text>
</comment>
<feature type="region of interest" description="Disordered" evidence="10">
    <location>
        <begin position="278"/>
        <end position="390"/>
    </location>
</feature>
<dbReference type="GO" id="GO:0005737">
    <property type="term" value="C:cytoplasm"/>
    <property type="evidence" value="ECO:0007669"/>
    <property type="project" value="TreeGrafter"/>
</dbReference>
<evidence type="ECO:0000256" key="7">
    <source>
        <dbReference type="ARBA" id="ARBA00022842"/>
    </source>
</evidence>
<accession>M0AYG8</accession>
<keyword evidence="8 9" id="KW-0804">Transcription</keyword>
<dbReference type="InterPro" id="IPR050219">
    <property type="entry name" value="DnaG_primase"/>
</dbReference>
<name>M0AYG8_NATA1</name>
<keyword evidence="3 9" id="KW-0808">Transferase</keyword>
<evidence type="ECO:0000256" key="3">
    <source>
        <dbReference type="ARBA" id="ARBA00022679"/>
    </source>
</evidence>
<dbReference type="HAMAP" id="MF_00007">
    <property type="entry name" value="DNA_primase_DnaG_arc"/>
    <property type="match status" value="1"/>
</dbReference>
<keyword evidence="2 9" id="KW-0639">Primosome</keyword>
<evidence type="ECO:0000256" key="6">
    <source>
        <dbReference type="ARBA" id="ARBA00022723"/>
    </source>
</evidence>
<organism evidence="12 13">
    <name type="scientific">Natrialba asiatica (strain ATCC 700177 / DSM 12278 / JCM 9576 / FERM P-10747 / NBRC 102637 / 172P1)</name>
    <dbReference type="NCBI Taxonomy" id="29540"/>
    <lineage>
        <taxon>Archaea</taxon>
        <taxon>Methanobacteriati</taxon>
        <taxon>Methanobacteriota</taxon>
        <taxon>Stenosarchaea group</taxon>
        <taxon>Halobacteria</taxon>
        <taxon>Halobacteriales</taxon>
        <taxon>Natrialbaceae</taxon>
        <taxon>Natrialba</taxon>
    </lineage>
</organism>
<keyword evidence="7" id="KW-0460">Magnesium</keyword>
<dbReference type="CDD" id="cd01029">
    <property type="entry name" value="TOPRIM_primases"/>
    <property type="match status" value="1"/>
</dbReference>
<dbReference type="InterPro" id="IPR034154">
    <property type="entry name" value="TOPRIM_DnaG/twinkle"/>
</dbReference>
<dbReference type="OrthoDB" id="8643at2157"/>
<dbReference type="GO" id="GO:0046872">
    <property type="term" value="F:metal ion binding"/>
    <property type="evidence" value="ECO:0007669"/>
    <property type="project" value="UniProtKB-KW"/>
</dbReference>
<dbReference type="PANTHER" id="PTHR30313">
    <property type="entry name" value="DNA PRIMASE"/>
    <property type="match status" value="1"/>
</dbReference>
<keyword evidence="5 9" id="KW-0235">DNA replication</keyword>
<feature type="compositionally biased region" description="Polar residues" evidence="10">
    <location>
        <begin position="307"/>
        <end position="342"/>
    </location>
</feature>
<keyword evidence="4 9" id="KW-0548">Nucleotidyltransferase</keyword>
<dbReference type="PANTHER" id="PTHR30313:SF2">
    <property type="entry name" value="DNA PRIMASE"/>
    <property type="match status" value="1"/>
</dbReference>
<evidence type="ECO:0000259" key="11">
    <source>
        <dbReference type="PROSITE" id="PS50880"/>
    </source>
</evidence>
<feature type="domain" description="Toprim" evidence="11">
    <location>
        <begin position="167"/>
        <end position="241"/>
    </location>
</feature>
<evidence type="ECO:0000256" key="4">
    <source>
        <dbReference type="ARBA" id="ARBA00022695"/>
    </source>
</evidence>
<gene>
    <name evidence="9" type="primary">dnaG</name>
    <name evidence="12" type="ORF">C481_05235</name>
</gene>
<dbReference type="GO" id="GO:0006269">
    <property type="term" value="P:DNA replication, synthesis of primer"/>
    <property type="evidence" value="ECO:0007669"/>
    <property type="project" value="UniProtKB-UniRule"/>
</dbReference>
<dbReference type="GO" id="GO:0008143">
    <property type="term" value="F:poly(A) binding"/>
    <property type="evidence" value="ECO:0007669"/>
    <property type="project" value="InterPro"/>
</dbReference>
<dbReference type="GO" id="GO:0000428">
    <property type="term" value="C:DNA-directed RNA polymerase complex"/>
    <property type="evidence" value="ECO:0007669"/>
    <property type="project" value="UniProtKB-KW"/>
</dbReference>
<feature type="compositionally biased region" description="Polar residues" evidence="10">
    <location>
        <begin position="365"/>
        <end position="383"/>
    </location>
</feature>
<keyword evidence="1 9" id="KW-0240">DNA-directed RNA polymerase</keyword>
<dbReference type="GO" id="GO:0000178">
    <property type="term" value="C:exosome (RNase complex)"/>
    <property type="evidence" value="ECO:0007669"/>
    <property type="project" value="InterPro"/>
</dbReference>
<dbReference type="GO" id="GO:0003899">
    <property type="term" value="F:DNA-directed RNA polymerase activity"/>
    <property type="evidence" value="ECO:0007669"/>
    <property type="project" value="UniProtKB-UniRule"/>
</dbReference>
<evidence type="ECO:0000256" key="2">
    <source>
        <dbReference type="ARBA" id="ARBA00022515"/>
    </source>
</evidence>
<evidence type="ECO:0000256" key="5">
    <source>
        <dbReference type="ARBA" id="ARBA00022705"/>
    </source>
</evidence>
<dbReference type="PATRIC" id="fig|29540.5.peg.1060"/>
<keyword evidence="6" id="KW-0479">Metal-binding</keyword>
<evidence type="ECO:0000256" key="10">
    <source>
        <dbReference type="SAM" id="MobiDB-lite"/>
    </source>
</evidence>
<dbReference type="SUPFAM" id="SSF56731">
    <property type="entry name" value="DNA primase core"/>
    <property type="match status" value="1"/>
</dbReference>
<proteinExistence type="inferred from homology"/>
<dbReference type="NCBIfam" id="NF003108">
    <property type="entry name" value="PRK04031.1-1"/>
    <property type="match status" value="1"/>
</dbReference>
<protein>
    <recommendedName>
        <fullName evidence="9">DNA primase DnaG</fullName>
        <ecNumber evidence="9">2.7.7.101</ecNumber>
    </recommendedName>
</protein>
<dbReference type="eggNOG" id="arCOG04281">
    <property type="taxonomic scope" value="Archaea"/>
</dbReference>
<evidence type="ECO:0000313" key="13">
    <source>
        <dbReference type="Proteomes" id="UP000011554"/>
    </source>
</evidence>
<sequence>MEDTSKYLIHADVTADGVVERSDVVGAIFGQTEGLLGDELDLRDLRQSQKVGRIDVEITSTQGQSHGNVTIATSLDKVETATLAASLETITRVGPCRATLDVSEIEDVRAAKRKEVVNRAKELLRTGFDDSVMSSEEILTEVRQHVRVEDITEYEGFPAGPRVTDSDAIIIVEGRSDVLTLLKYGVKNAIAVEGTNVPDPIADLTTHRTVTAFLDGDRGGDLILEELSQVGDVDYVAFAPSGTSVEELDHHQLFAALRNKVPYDTVSGLNEPREAIAATDGSTSPAPAPGSDTGPGLNGESPVESPRGTNTASTATPEDTPRASGTPSSAKADTGAQNTTENALAEPTTATDSSTAEDDAETHGNADTASPPTPNVHTRQPDSATADDRSLETVYEHATAIIRSDTDRVRFLDAENETIAETDASSVGDELEELESVPTTVVLDGILSQQVLDLAADRGVDRIIARSLGQFTKRPTSVRIHAIEDVASEPPE</sequence>
<dbReference type="EC" id="2.7.7.101" evidence="9"/>
<evidence type="ECO:0000256" key="9">
    <source>
        <dbReference type="HAMAP-Rule" id="MF_00007"/>
    </source>
</evidence>
<evidence type="ECO:0000256" key="8">
    <source>
        <dbReference type="ARBA" id="ARBA00023163"/>
    </source>
</evidence>